<dbReference type="GO" id="GO:0005788">
    <property type="term" value="C:endoplasmic reticulum lumen"/>
    <property type="evidence" value="ECO:0007669"/>
    <property type="project" value="UniProtKB-SubCell"/>
</dbReference>
<evidence type="ECO:0000256" key="2">
    <source>
        <dbReference type="ARBA" id="ARBA00005742"/>
    </source>
</evidence>
<evidence type="ECO:0000256" key="8">
    <source>
        <dbReference type="SAM" id="SignalP"/>
    </source>
</evidence>
<dbReference type="STRING" id="307507.A0A2V0PMD8"/>
<evidence type="ECO:0000259" key="9">
    <source>
        <dbReference type="Pfam" id="PF08806"/>
    </source>
</evidence>
<evidence type="ECO:0000256" key="3">
    <source>
        <dbReference type="ARBA" id="ARBA00022729"/>
    </source>
</evidence>
<dbReference type="GO" id="GO:0016491">
    <property type="term" value="F:oxidoreductase activity"/>
    <property type="evidence" value="ECO:0007669"/>
    <property type="project" value="TreeGrafter"/>
</dbReference>
<evidence type="ECO:0000256" key="6">
    <source>
        <dbReference type="ARBA" id="ARBA00040775"/>
    </source>
</evidence>
<organism evidence="10 11">
    <name type="scientific">Raphidocelis subcapitata</name>
    <dbReference type="NCBI Taxonomy" id="307507"/>
    <lineage>
        <taxon>Eukaryota</taxon>
        <taxon>Viridiplantae</taxon>
        <taxon>Chlorophyta</taxon>
        <taxon>core chlorophytes</taxon>
        <taxon>Chlorophyceae</taxon>
        <taxon>CS clade</taxon>
        <taxon>Sphaeropleales</taxon>
        <taxon>Selenastraceae</taxon>
        <taxon>Raphidocelis</taxon>
    </lineage>
</organism>
<dbReference type="Pfam" id="PF08806">
    <property type="entry name" value="Sep15_SelM"/>
    <property type="match status" value="1"/>
</dbReference>
<dbReference type="PANTHER" id="PTHR13077">
    <property type="entry name" value="SELENOPROTEIN F"/>
    <property type="match status" value="1"/>
</dbReference>
<dbReference type="InterPro" id="IPR014912">
    <property type="entry name" value="Sep15_SelM_dom"/>
</dbReference>
<evidence type="ECO:0000313" key="11">
    <source>
        <dbReference type="Proteomes" id="UP000247498"/>
    </source>
</evidence>
<keyword evidence="5" id="KW-0712">Selenocysteine</keyword>
<proteinExistence type="inferred from homology"/>
<name>A0A2V0PMD8_9CHLO</name>
<evidence type="ECO:0000256" key="7">
    <source>
        <dbReference type="SAM" id="MobiDB-lite"/>
    </source>
</evidence>
<dbReference type="InParanoid" id="A0A2V0PMD8"/>
<comment type="subcellular location">
    <subcellularLocation>
        <location evidence="1">Endoplasmic reticulum lumen</location>
    </subcellularLocation>
</comment>
<feature type="chain" id="PRO_5015972450" description="Selenoprotein F" evidence="8">
    <location>
        <begin position="35"/>
        <end position="201"/>
    </location>
</feature>
<accession>A0A2V0PMD8</accession>
<comment type="similarity">
    <text evidence="2">Belongs to the selenoprotein M/F family.</text>
</comment>
<dbReference type="PANTHER" id="PTHR13077:SF6">
    <property type="entry name" value="SELENOPROTEIN F"/>
    <property type="match status" value="1"/>
</dbReference>
<dbReference type="Gene3D" id="3.40.30.50">
    <property type="entry name" value="Sep15/SelM thioredoxin-like domain, active-site redox motif"/>
    <property type="match status" value="1"/>
</dbReference>
<evidence type="ECO:0000313" key="10">
    <source>
        <dbReference type="EMBL" id="GBF99050.1"/>
    </source>
</evidence>
<dbReference type="InterPro" id="IPR038219">
    <property type="entry name" value="Sep15/SelM_sf"/>
</dbReference>
<keyword evidence="4" id="KW-0256">Endoplasmic reticulum</keyword>
<dbReference type="InterPro" id="IPR039992">
    <property type="entry name" value="Sep15_SelM"/>
</dbReference>
<gene>
    <name evidence="10" type="ORF">Rsub_11995</name>
</gene>
<dbReference type="SUPFAM" id="SSF52833">
    <property type="entry name" value="Thioredoxin-like"/>
    <property type="match status" value="1"/>
</dbReference>
<evidence type="ECO:0000256" key="1">
    <source>
        <dbReference type="ARBA" id="ARBA00004319"/>
    </source>
</evidence>
<dbReference type="Proteomes" id="UP000247498">
    <property type="component" value="Unassembled WGS sequence"/>
</dbReference>
<feature type="region of interest" description="Disordered" evidence="7">
    <location>
        <begin position="169"/>
        <end position="201"/>
    </location>
</feature>
<evidence type="ECO:0000256" key="5">
    <source>
        <dbReference type="ARBA" id="ARBA00022933"/>
    </source>
</evidence>
<dbReference type="AlphaFoldDB" id="A0A2V0PMD8"/>
<reference evidence="10 11" key="1">
    <citation type="journal article" date="2018" name="Sci. Rep.">
        <title>Raphidocelis subcapitata (=Pseudokirchneriella subcapitata) provides an insight into genome evolution and environmental adaptations in the Sphaeropleales.</title>
        <authorList>
            <person name="Suzuki S."/>
            <person name="Yamaguchi H."/>
            <person name="Nakajima N."/>
            <person name="Kawachi M."/>
        </authorList>
    </citation>
    <scope>NUCLEOTIDE SEQUENCE [LARGE SCALE GENOMIC DNA]</scope>
    <source>
        <strain evidence="10 11">NIES-35</strain>
    </source>
</reference>
<dbReference type="OrthoDB" id="1910009at2759"/>
<evidence type="ECO:0000256" key="4">
    <source>
        <dbReference type="ARBA" id="ARBA00022824"/>
    </source>
</evidence>
<keyword evidence="11" id="KW-1185">Reference proteome</keyword>
<keyword evidence="3 8" id="KW-0732">Signal</keyword>
<dbReference type="FunCoup" id="A0A2V0PMD8">
    <property type="interactions" value="1119"/>
</dbReference>
<sequence>MESPTSTGCRRRPLRQQLLFLLLAACAACSVASAAAAAAAAGGADCEAKGFAAPSCADCDVFSEIVKDAALAADCKACCTPDEVAVKFSKALLEVCPYRVKSGGQIADFIKKHAKQFGAQLSVRERPGAYPRLVLTGGGEGGGERSAVRIDNWKAATLVEYLRERLAPAGGGGGGGGGGGNGGGKGGGKGGSKGGGKPAAA</sequence>
<dbReference type="InterPro" id="IPR036249">
    <property type="entry name" value="Thioredoxin-like_sf"/>
</dbReference>
<feature type="signal peptide" evidence="8">
    <location>
        <begin position="1"/>
        <end position="34"/>
    </location>
</feature>
<comment type="caution">
    <text evidence="10">The sequence shown here is derived from an EMBL/GenBank/DDBJ whole genome shotgun (WGS) entry which is preliminary data.</text>
</comment>
<feature type="domain" description="Selenoprotein F/M" evidence="9">
    <location>
        <begin position="90"/>
        <end position="166"/>
    </location>
</feature>
<protein>
    <recommendedName>
        <fullName evidence="6">Selenoprotein F</fullName>
    </recommendedName>
</protein>
<dbReference type="EMBL" id="BDRX01000143">
    <property type="protein sequence ID" value="GBF99050.1"/>
    <property type="molecule type" value="Genomic_DNA"/>
</dbReference>